<protein>
    <recommendedName>
        <fullName evidence="4">Histidine triad protein</fullName>
    </recommendedName>
</protein>
<dbReference type="AlphaFoldDB" id="A0A133K8J7"/>
<dbReference type="Proteomes" id="UP000070383">
    <property type="component" value="Unassembled WGS sequence"/>
</dbReference>
<keyword evidence="3" id="KW-1185">Reference proteome</keyword>
<evidence type="ECO:0008006" key="4">
    <source>
        <dbReference type="Google" id="ProtNLM"/>
    </source>
</evidence>
<feature type="region of interest" description="Disordered" evidence="1">
    <location>
        <begin position="233"/>
        <end position="255"/>
    </location>
</feature>
<name>A0A133K8J7_9FIRM</name>
<gene>
    <name evidence="2" type="ORF">HMPREF3200_01961</name>
</gene>
<feature type="compositionally biased region" description="Basic and acidic residues" evidence="1">
    <location>
        <begin position="691"/>
        <end position="735"/>
    </location>
</feature>
<feature type="region of interest" description="Disordered" evidence="1">
    <location>
        <begin position="674"/>
        <end position="745"/>
    </location>
</feature>
<feature type="region of interest" description="Disordered" evidence="1">
    <location>
        <begin position="322"/>
        <end position="354"/>
    </location>
</feature>
<feature type="compositionally biased region" description="Low complexity" evidence="1">
    <location>
        <begin position="337"/>
        <end position="348"/>
    </location>
</feature>
<dbReference type="RefSeq" id="WP_231723902.1">
    <property type="nucleotide sequence ID" value="NZ_KQ955312.1"/>
</dbReference>
<dbReference type="PROSITE" id="PS51257">
    <property type="entry name" value="PROKAR_LIPOPROTEIN"/>
    <property type="match status" value="1"/>
</dbReference>
<feature type="region of interest" description="Disordered" evidence="1">
    <location>
        <begin position="421"/>
        <end position="445"/>
    </location>
</feature>
<proteinExistence type="predicted"/>
<reference evidence="3" key="1">
    <citation type="submission" date="2016-01" db="EMBL/GenBank/DDBJ databases">
        <authorList>
            <person name="Mitreva M."/>
            <person name="Pepin K.H."/>
            <person name="Mihindukulasuriya K.A."/>
            <person name="Fulton R."/>
            <person name="Fronick C."/>
            <person name="O'Laughlin M."/>
            <person name="Miner T."/>
            <person name="Herter B."/>
            <person name="Rosa B.A."/>
            <person name="Cordes M."/>
            <person name="Tomlinson C."/>
            <person name="Wollam A."/>
            <person name="Palsikar V.B."/>
            <person name="Mardis E.R."/>
            <person name="Wilson R.K."/>
        </authorList>
    </citation>
    <scope>NUCLEOTIDE SEQUENCE [LARGE SCALE GENOMIC DNA]</scope>
    <source>
        <strain evidence="3">MJR8151</strain>
    </source>
</reference>
<accession>A0A133K8J7</accession>
<sequence length="745" mass="86136">MNKMHIGKIMAVCSLSVVLLSSCSIFGKKDSNKNEVKKKETSFVSKKTSYKKDKTTEVLIDSEIKKEDIVRVVKHGDHWHVFTKDGKEHITYTDPEKMGDKAMDLVSVVSKNVLSGMDVVSIKKHGDHWHVYTRDGNEYLTYEDPSAQFPNIRVGVYHGSHGSSAKTNGKSSSKARKVKENLEDKGEYVVKILQHEDHFHIYTNKGNEYISYEDPRSLYPNASFGQYVGSHASSHQISKSRPEKRWTSSPSVSSSNKLKNIDKLVRVKDPVELIKEEKKNQEKVVKILKHEDHYHIYTNKGNEYISYEDPRSKYPDAEFGIYHGSHSSSQRKEEALVQPPKVDQQKPQLSKEDQRNKAIREMKIVNIMGQEPADLFDIVKILKHEDHYHIFDSKGRESICYQDPRSLYPKAYFGDYEKVKKPQVEPQVQTEQKEETPKPSEKKDQWPKNIVRIIDHGDHWHLFDKDGNETVVKTNPKDHYPNAEYIDESKHKSHIEVDDSEIFSYESIRPQIIDEKIKAYMDDNLKKMSAYGDVPDDGKEVYGSNGLRKNVFYWLHGGHYHAISIKQIIQRQKDKEFGPYTAKDVVALMKYKIENPSTDLEYKPQVEGSEVVEYLQAYYKIKDPFRIQQIVNDIYIYSGDESIALKLSDFEKLDGKIVYNKVLPKILSDKELEEKKATKETEENKDEVAEDEKNPTSPAREEKNEDETKVSDQEKIDTKLDPEKTKDMDANKIDEENNSLDNKGL</sequence>
<dbReference type="STRING" id="33036.HMPREF3200_01961"/>
<dbReference type="EMBL" id="LRPM01000105">
    <property type="protein sequence ID" value="KWZ75795.1"/>
    <property type="molecule type" value="Genomic_DNA"/>
</dbReference>
<dbReference type="PATRIC" id="fig|33036.3.peg.1938"/>
<evidence type="ECO:0000313" key="3">
    <source>
        <dbReference type="Proteomes" id="UP000070383"/>
    </source>
</evidence>
<evidence type="ECO:0000256" key="1">
    <source>
        <dbReference type="SAM" id="MobiDB-lite"/>
    </source>
</evidence>
<feature type="compositionally biased region" description="Polar residues" evidence="1">
    <location>
        <begin position="161"/>
        <end position="172"/>
    </location>
</feature>
<feature type="region of interest" description="Disordered" evidence="1">
    <location>
        <begin position="159"/>
        <end position="178"/>
    </location>
</feature>
<comment type="caution">
    <text evidence="2">The sequence shown here is derived from an EMBL/GenBank/DDBJ whole genome shotgun (WGS) entry which is preliminary data.</text>
</comment>
<organism evidence="2 3">
    <name type="scientific">Anaerococcus tetradius</name>
    <dbReference type="NCBI Taxonomy" id="33036"/>
    <lineage>
        <taxon>Bacteria</taxon>
        <taxon>Bacillati</taxon>
        <taxon>Bacillota</taxon>
        <taxon>Tissierellia</taxon>
        <taxon>Tissierellales</taxon>
        <taxon>Peptoniphilaceae</taxon>
        <taxon>Anaerococcus</taxon>
    </lineage>
</organism>
<evidence type="ECO:0000313" key="2">
    <source>
        <dbReference type="EMBL" id="KWZ75795.1"/>
    </source>
</evidence>
<feature type="compositionally biased region" description="Basic and acidic residues" evidence="1">
    <location>
        <begin position="431"/>
        <end position="445"/>
    </location>
</feature>